<dbReference type="VEuPathDB" id="FungiDB:QG37_04662"/>
<dbReference type="PANTHER" id="PTHR46689">
    <property type="entry name" value="MEMBRANE PROTEIN, PUTATIVE-RELATED"/>
    <property type="match status" value="1"/>
</dbReference>
<feature type="domain" description="PhoD-like phosphatase" evidence="1">
    <location>
        <begin position="141"/>
        <end position="413"/>
    </location>
</feature>
<protein>
    <recommendedName>
        <fullName evidence="1">PhoD-like phosphatase domain-containing protein</fullName>
    </recommendedName>
</protein>
<dbReference type="VEuPathDB" id="FungiDB:CJI97_004366"/>
<dbReference type="EMBL" id="LGST01000031">
    <property type="protein sequence ID" value="KND98755.1"/>
    <property type="molecule type" value="Genomic_DNA"/>
</dbReference>
<dbReference type="Pfam" id="PF19050">
    <property type="entry name" value="PhoD_2"/>
    <property type="match status" value="2"/>
</dbReference>
<feature type="domain" description="PhoD-like phosphatase" evidence="1">
    <location>
        <begin position="430"/>
        <end position="600"/>
    </location>
</feature>
<dbReference type="GO" id="GO:0016020">
    <property type="term" value="C:membrane"/>
    <property type="evidence" value="ECO:0007669"/>
    <property type="project" value="TreeGrafter"/>
</dbReference>
<dbReference type="CDD" id="cd07389">
    <property type="entry name" value="MPP_PhoD"/>
    <property type="match status" value="1"/>
</dbReference>
<name>A0A0L0NYH8_CANAR</name>
<dbReference type="VEuPathDB" id="FungiDB:CJI96_0005327"/>
<reference evidence="3" key="1">
    <citation type="journal article" date="2015" name="BMC Genomics">
        <title>Draft genome of a commonly misdiagnosed multidrug resistant pathogen Candida auris.</title>
        <authorList>
            <person name="Chatterjee S."/>
            <person name="Alampalli S.V."/>
            <person name="Nageshan R.K."/>
            <person name="Chettiar S.T."/>
            <person name="Joshi S."/>
            <person name="Tatu U.S."/>
        </authorList>
    </citation>
    <scope>NUCLEOTIDE SEQUENCE [LARGE SCALE GENOMIC DNA]</scope>
    <source>
        <strain evidence="3">6684</strain>
    </source>
</reference>
<evidence type="ECO:0000313" key="2">
    <source>
        <dbReference type="EMBL" id="KND98755.1"/>
    </source>
</evidence>
<dbReference type="VEuPathDB" id="FungiDB:B9J08_004304"/>
<dbReference type="VEuPathDB" id="FungiDB:CJJ07_002071"/>
<evidence type="ECO:0000259" key="1">
    <source>
        <dbReference type="Pfam" id="PF19050"/>
    </source>
</evidence>
<evidence type="ECO:0000313" key="3">
    <source>
        <dbReference type="Proteomes" id="UP000037122"/>
    </source>
</evidence>
<dbReference type="InterPro" id="IPR018946">
    <property type="entry name" value="PhoD-like_MPP"/>
</dbReference>
<organism evidence="2 3">
    <name type="scientific">Candidozyma auris</name>
    <name type="common">Yeast</name>
    <name type="synonym">Candida auris</name>
    <dbReference type="NCBI Taxonomy" id="498019"/>
    <lineage>
        <taxon>Eukaryota</taxon>
        <taxon>Fungi</taxon>
        <taxon>Dikarya</taxon>
        <taxon>Ascomycota</taxon>
        <taxon>Saccharomycotina</taxon>
        <taxon>Pichiomycetes</taxon>
        <taxon>Metschnikowiaceae</taxon>
        <taxon>Candidozyma</taxon>
    </lineage>
</organism>
<comment type="caution">
    <text evidence="2">The sequence shown here is derived from an EMBL/GenBank/DDBJ whole genome shotgun (WGS) entry which is preliminary data.</text>
</comment>
<dbReference type="Proteomes" id="UP000037122">
    <property type="component" value="Unassembled WGS sequence"/>
</dbReference>
<sequence>MSWFQQPPFQKFVDINVADANKECPETCPAPASSEGLEIHCGPIIRLCGSWEQKLPNYRASILLVTKGETQPEISYAIGPASESLAPQGWKAPVEGTFPVVNFHTEEQFQFWRFNVKFDLEPYEQLVRYSVNGQKNDAHFFFIPAAEASMNVMSFSCNGFSLSTDTSSFKLSLWLDVLRKHHQQQHYHVMLGGGDQIYCDSIKLHVQLIQEWLNETTASRKRKIQATPEMADEMGSYYLHAYLEWFGQGYWKGTNGGTHQTLFPLAMSQIPSVNIFDDHDIIDGFGSYKDRTMASQVFSTIGNVAYKYYMLFQHHMLVDEEACHLDPSWILLKKPGKFIKQRNHSLFMRLGKEISLLGMDCRTERRLTQIIDPDTYNVIFKRLQDEISQTPETRHLLVMLGVPILYPRMVWLEWLLTLRILKPIRGLATRGLVAKGLVNEFDGSVEVLDDLNDHWCSKHHKRERNALVKRLIDFGATNGVRVTILSGDVHLGCIGRIKTKLHHHPNAHVRTDVEKENQRVTDTPQNDPRLIFNIISSAIVNAPPPDVMPTLLGRQNKVHKFDSNTAEDIVPIFNTNPDGTPRDNPFFLNKRNWSDLILVKQSPLYADAVNSGESKFPCSNQDHDKEVLADQEIDEQHIKYPILENSLVTTLYVENDGNDLEATTAGYEVMIPDLQGKFKLQKTHIKHLS</sequence>
<dbReference type="VEuPathDB" id="FungiDB:CJJ09_005114"/>
<proteinExistence type="predicted"/>
<dbReference type="AlphaFoldDB" id="A0A0L0NYH8"/>
<dbReference type="PANTHER" id="PTHR46689:SF1">
    <property type="entry name" value="PHOD-LIKE PHOSPHATASE DOMAIN-CONTAINING PROTEIN"/>
    <property type="match status" value="1"/>
</dbReference>
<dbReference type="InterPro" id="IPR038607">
    <property type="entry name" value="PhoD-like_sf"/>
</dbReference>
<dbReference type="Gene3D" id="3.60.21.70">
    <property type="entry name" value="PhoD-like phosphatase"/>
    <property type="match status" value="1"/>
</dbReference>
<accession>A0A0L0NYH8</accession>
<gene>
    <name evidence="2" type="ORF">QG37_04662</name>
</gene>
<dbReference type="InterPro" id="IPR043904">
    <property type="entry name" value="PhoD_2-like"/>
</dbReference>